<dbReference type="Proteomes" id="UP000232693">
    <property type="component" value="Chromosome"/>
</dbReference>
<proteinExistence type="inferred from homology"/>
<keyword evidence="4" id="KW-0560">Oxidoreductase</keyword>
<protein>
    <submittedName>
        <fullName evidence="7">GMC family oxidoreductase</fullName>
    </submittedName>
</protein>
<organism evidence="7 8">
    <name type="scientific">Kangiella profundi</name>
    <dbReference type="NCBI Taxonomy" id="1561924"/>
    <lineage>
        <taxon>Bacteria</taxon>
        <taxon>Pseudomonadati</taxon>
        <taxon>Pseudomonadota</taxon>
        <taxon>Gammaproteobacteria</taxon>
        <taxon>Kangiellales</taxon>
        <taxon>Kangiellaceae</taxon>
        <taxon>Kangiella</taxon>
    </lineage>
</organism>
<sequence>MKTSNTFDAATLQKKTLAADVVIVGTGAGGGVSAEIFAEAGYKVLLIEEGPLKTARDFNMREKEAYPQLYQESAGRKTLDKAINILQGRAVGGSTTVNWTTSFRTPEQTLKHWQTHFEIGGHSKESLAPWFAKMEQRLNIEPWQIPANPNNRTIANGAEKLGWSHATIARNVKGCANLGYCGLGCPINAKQSMLVTTIPTALKAGARLIYKARVERITYSNEAVTGCELIAMDGFGQPITDTTISIKAPLVILSAGAIGSPAVLLRSKVPDPNNLIGKRTFLHPTVISAAVMPEAVNGYAGAPQSIYSDHFLWPDDNEMGFKIEAAPLHPLLTSTVLTSFGQEHFALMQQFPNIQGSIALLRDGFSEQSVGGEVVLDDYGFPKVKYELNDYFWKGAKKALLAMAEMQFAAGAKQVLPIHLYATPYRSWNEAKAAIEQLSMKPLEALVFSAHVMGGCAMGGDEELSVVDESGRYRHLDGLYIFDGSIFPTSIGANPQLSIYGLVAKLASELVAGSRI</sequence>
<name>A0A2K9AL20_9GAMM</name>
<evidence type="ECO:0000313" key="7">
    <source>
        <dbReference type="EMBL" id="AUD79634.1"/>
    </source>
</evidence>
<keyword evidence="2" id="KW-0285">Flavoprotein</keyword>
<dbReference type="InterPro" id="IPR000172">
    <property type="entry name" value="GMC_OxRdtase_N"/>
</dbReference>
<dbReference type="Gene3D" id="3.50.50.60">
    <property type="entry name" value="FAD/NAD(P)-binding domain"/>
    <property type="match status" value="2"/>
</dbReference>
<dbReference type="EMBL" id="CP025120">
    <property type="protein sequence ID" value="AUD79634.1"/>
    <property type="molecule type" value="Genomic_DNA"/>
</dbReference>
<dbReference type="InterPro" id="IPR007867">
    <property type="entry name" value="GMC_OxRtase_C"/>
</dbReference>
<dbReference type="OrthoDB" id="9787779at2"/>
<evidence type="ECO:0000256" key="4">
    <source>
        <dbReference type="ARBA" id="ARBA00023002"/>
    </source>
</evidence>
<dbReference type="PANTHER" id="PTHR46056">
    <property type="entry name" value="LONG-CHAIN-ALCOHOL OXIDASE"/>
    <property type="match status" value="1"/>
</dbReference>
<dbReference type="Pfam" id="PF00732">
    <property type="entry name" value="GMC_oxred_N"/>
    <property type="match status" value="1"/>
</dbReference>
<dbReference type="AlphaFoldDB" id="A0A2K9AL20"/>
<evidence type="ECO:0000313" key="8">
    <source>
        <dbReference type="Proteomes" id="UP000232693"/>
    </source>
</evidence>
<gene>
    <name evidence="7" type="ORF">CW740_10420</name>
</gene>
<reference evidence="7 8" key="1">
    <citation type="submission" date="2017-12" db="EMBL/GenBank/DDBJ databases">
        <title>Kangiella profundi FT102 completed genome.</title>
        <authorList>
            <person name="Xu J."/>
            <person name="Wang J."/>
            <person name="Lu Y."/>
        </authorList>
    </citation>
    <scope>NUCLEOTIDE SEQUENCE [LARGE SCALE GENOMIC DNA]</scope>
    <source>
        <strain evidence="7 8">FT102</strain>
    </source>
</reference>
<dbReference type="Pfam" id="PF05199">
    <property type="entry name" value="GMC_oxred_C"/>
    <property type="match status" value="1"/>
</dbReference>
<dbReference type="GO" id="GO:0050660">
    <property type="term" value="F:flavin adenine dinucleotide binding"/>
    <property type="evidence" value="ECO:0007669"/>
    <property type="project" value="InterPro"/>
</dbReference>
<feature type="domain" description="Glucose-methanol-choline oxidoreductase C-terminal" evidence="6">
    <location>
        <begin position="378"/>
        <end position="502"/>
    </location>
</feature>
<evidence type="ECO:0000259" key="5">
    <source>
        <dbReference type="Pfam" id="PF00732"/>
    </source>
</evidence>
<keyword evidence="3" id="KW-0274">FAD</keyword>
<comment type="similarity">
    <text evidence="1">Belongs to the GMC oxidoreductase family.</text>
</comment>
<dbReference type="SUPFAM" id="SSF51905">
    <property type="entry name" value="FAD/NAD(P)-binding domain"/>
    <property type="match status" value="1"/>
</dbReference>
<evidence type="ECO:0000256" key="1">
    <source>
        <dbReference type="ARBA" id="ARBA00010790"/>
    </source>
</evidence>
<evidence type="ECO:0000259" key="6">
    <source>
        <dbReference type="Pfam" id="PF05199"/>
    </source>
</evidence>
<dbReference type="GO" id="GO:0016614">
    <property type="term" value="F:oxidoreductase activity, acting on CH-OH group of donors"/>
    <property type="evidence" value="ECO:0007669"/>
    <property type="project" value="InterPro"/>
</dbReference>
<keyword evidence="8" id="KW-1185">Reference proteome</keyword>
<accession>A0A2K9AL20</accession>
<evidence type="ECO:0000256" key="3">
    <source>
        <dbReference type="ARBA" id="ARBA00022827"/>
    </source>
</evidence>
<feature type="domain" description="Glucose-methanol-choline oxidoreductase N-terminal" evidence="5">
    <location>
        <begin position="68"/>
        <end position="284"/>
    </location>
</feature>
<dbReference type="RefSeq" id="WP_106647436.1">
    <property type="nucleotide sequence ID" value="NZ_BMGO01000001.1"/>
</dbReference>
<dbReference type="PANTHER" id="PTHR46056:SF12">
    <property type="entry name" value="LONG-CHAIN-ALCOHOL OXIDASE"/>
    <property type="match status" value="1"/>
</dbReference>
<dbReference type="KEGG" id="kpd:CW740_10420"/>
<evidence type="ECO:0000256" key="2">
    <source>
        <dbReference type="ARBA" id="ARBA00022630"/>
    </source>
</evidence>
<dbReference type="InterPro" id="IPR036188">
    <property type="entry name" value="FAD/NAD-bd_sf"/>
</dbReference>